<organism evidence="1">
    <name type="scientific">Noctiluca scintillans</name>
    <name type="common">Sea sparkle</name>
    <name type="synonym">Red tide dinoflagellate</name>
    <dbReference type="NCBI Taxonomy" id="2966"/>
    <lineage>
        <taxon>Eukaryota</taxon>
        <taxon>Sar</taxon>
        <taxon>Alveolata</taxon>
        <taxon>Dinophyceae</taxon>
        <taxon>Noctilucales</taxon>
        <taxon>Noctilucaceae</taxon>
        <taxon>Noctiluca</taxon>
    </lineage>
</organism>
<name>A0A7S1EV82_NOCSC</name>
<gene>
    <name evidence="1" type="ORF">NSCI0253_LOCUS24</name>
</gene>
<dbReference type="EMBL" id="HBFQ01000036">
    <property type="protein sequence ID" value="CAD8825678.1"/>
    <property type="molecule type" value="Transcribed_RNA"/>
</dbReference>
<protein>
    <submittedName>
        <fullName evidence="1">Uncharacterized protein</fullName>
    </submittedName>
</protein>
<dbReference type="AlphaFoldDB" id="A0A7S1EV82"/>
<accession>A0A7S1EV82</accession>
<evidence type="ECO:0000313" key="1">
    <source>
        <dbReference type="EMBL" id="CAD8825678.1"/>
    </source>
</evidence>
<proteinExistence type="predicted"/>
<sequence>MLAQPSSVASHFVLCQVYDPRRVAAVVLQEQLQSTGMTGMSAVVVLLDTSSLAFQKVAFSAESGDLSKISSLTLDNLPEDSVGRSEELPNDYVWASAMRVMSTRGVCSVYAWRAHRLLTLDMEADPDEDEEDG</sequence>
<reference evidence="1" key="1">
    <citation type="submission" date="2021-01" db="EMBL/GenBank/DDBJ databases">
        <authorList>
            <person name="Corre E."/>
            <person name="Pelletier E."/>
            <person name="Niang G."/>
            <person name="Scheremetjew M."/>
            <person name="Finn R."/>
            <person name="Kale V."/>
            <person name="Holt S."/>
            <person name="Cochrane G."/>
            <person name="Meng A."/>
            <person name="Brown T."/>
            <person name="Cohen L."/>
        </authorList>
    </citation>
    <scope>NUCLEOTIDE SEQUENCE</scope>
</reference>